<dbReference type="InterPro" id="IPR014016">
    <property type="entry name" value="UvrD-like_ATP-bd"/>
</dbReference>
<keyword evidence="5 15" id="KW-0378">Hydrolase</keyword>
<feature type="domain" description="UvrD-like helicase C-terminal" evidence="17">
    <location>
        <begin position="336"/>
        <end position="641"/>
    </location>
</feature>
<dbReference type="Pfam" id="PF12705">
    <property type="entry name" value="PDDEXK_1"/>
    <property type="match status" value="1"/>
</dbReference>
<evidence type="ECO:0000256" key="12">
    <source>
        <dbReference type="ARBA" id="ARBA00034617"/>
    </source>
</evidence>
<evidence type="ECO:0000256" key="9">
    <source>
        <dbReference type="ARBA" id="ARBA00023125"/>
    </source>
</evidence>
<evidence type="ECO:0000313" key="18">
    <source>
        <dbReference type="EMBL" id="GAA1774023.1"/>
    </source>
</evidence>
<keyword evidence="9" id="KW-0238">DNA-binding</keyword>
<keyword evidence="4" id="KW-0227">DNA damage</keyword>
<evidence type="ECO:0000256" key="11">
    <source>
        <dbReference type="ARBA" id="ARBA00023235"/>
    </source>
</evidence>
<evidence type="ECO:0000256" key="4">
    <source>
        <dbReference type="ARBA" id="ARBA00022763"/>
    </source>
</evidence>
<accession>A0ABP4XDR8</accession>
<dbReference type="Gene3D" id="1.10.486.10">
    <property type="entry name" value="PCRA, domain 4"/>
    <property type="match status" value="1"/>
</dbReference>
<evidence type="ECO:0000256" key="8">
    <source>
        <dbReference type="ARBA" id="ARBA00022840"/>
    </source>
</evidence>
<reference evidence="19" key="1">
    <citation type="journal article" date="2019" name="Int. J. Syst. Evol. Microbiol.">
        <title>The Global Catalogue of Microorganisms (GCM) 10K type strain sequencing project: providing services to taxonomists for standard genome sequencing and annotation.</title>
        <authorList>
            <consortium name="The Broad Institute Genomics Platform"/>
            <consortium name="The Broad Institute Genome Sequencing Center for Infectious Disease"/>
            <person name="Wu L."/>
            <person name="Ma J."/>
        </authorList>
    </citation>
    <scope>NUCLEOTIDE SEQUENCE [LARGE SCALE GENOMIC DNA]</scope>
    <source>
        <strain evidence="19">JCM 13249</strain>
    </source>
</reference>
<feature type="binding site" evidence="15">
    <location>
        <begin position="48"/>
        <end position="55"/>
    </location>
    <ligand>
        <name>ATP</name>
        <dbReference type="ChEBI" id="CHEBI:30616"/>
    </ligand>
</feature>
<evidence type="ECO:0000256" key="14">
    <source>
        <dbReference type="ARBA" id="ARBA00048988"/>
    </source>
</evidence>
<dbReference type="Gene3D" id="3.40.50.300">
    <property type="entry name" value="P-loop containing nucleotide triphosphate hydrolases"/>
    <property type="match status" value="2"/>
</dbReference>
<gene>
    <name evidence="18" type="ORF">GCM10009681_51950</name>
</gene>
<dbReference type="PROSITE" id="PS51198">
    <property type="entry name" value="UVRD_HELICASE_ATP_BIND"/>
    <property type="match status" value="1"/>
</dbReference>
<evidence type="ECO:0000313" key="19">
    <source>
        <dbReference type="Proteomes" id="UP001500655"/>
    </source>
</evidence>
<evidence type="ECO:0000256" key="13">
    <source>
        <dbReference type="ARBA" id="ARBA00034808"/>
    </source>
</evidence>
<evidence type="ECO:0000256" key="5">
    <source>
        <dbReference type="ARBA" id="ARBA00022801"/>
    </source>
</evidence>
<evidence type="ECO:0000256" key="1">
    <source>
        <dbReference type="ARBA" id="ARBA00009922"/>
    </source>
</evidence>
<dbReference type="PROSITE" id="PS51217">
    <property type="entry name" value="UVRD_HELICASE_CTER"/>
    <property type="match status" value="1"/>
</dbReference>
<evidence type="ECO:0000256" key="7">
    <source>
        <dbReference type="ARBA" id="ARBA00022839"/>
    </source>
</evidence>
<keyword evidence="7" id="KW-0269">Exonuclease</keyword>
<evidence type="ECO:0000256" key="10">
    <source>
        <dbReference type="ARBA" id="ARBA00023204"/>
    </source>
</evidence>
<feature type="domain" description="UvrD-like helicase ATP-binding" evidence="16">
    <location>
        <begin position="27"/>
        <end position="335"/>
    </location>
</feature>
<keyword evidence="8 15" id="KW-0067">ATP-binding</keyword>
<dbReference type="Pfam" id="PF00580">
    <property type="entry name" value="UvrD-helicase"/>
    <property type="match status" value="1"/>
</dbReference>
<evidence type="ECO:0000256" key="6">
    <source>
        <dbReference type="ARBA" id="ARBA00022806"/>
    </source>
</evidence>
<dbReference type="SUPFAM" id="SSF52540">
    <property type="entry name" value="P-loop containing nucleoside triphosphate hydrolases"/>
    <property type="match status" value="1"/>
</dbReference>
<keyword evidence="19" id="KW-1185">Reference proteome</keyword>
<proteinExistence type="inferred from homology"/>
<dbReference type="Pfam" id="PF13361">
    <property type="entry name" value="UvrD_C"/>
    <property type="match status" value="1"/>
</dbReference>
<keyword evidence="10" id="KW-0234">DNA repair</keyword>
<organism evidence="18 19">
    <name type="scientific">Luedemannella helvata</name>
    <dbReference type="NCBI Taxonomy" id="349315"/>
    <lineage>
        <taxon>Bacteria</taxon>
        <taxon>Bacillati</taxon>
        <taxon>Actinomycetota</taxon>
        <taxon>Actinomycetes</taxon>
        <taxon>Micromonosporales</taxon>
        <taxon>Micromonosporaceae</taxon>
        <taxon>Luedemannella</taxon>
    </lineage>
</organism>
<comment type="caution">
    <text evidence="18">The sequence shown here is derived from an EMBL/GenBank/DDBJ whole genome shotgun (WGS) entry which is preliminary data.</text>
</comment>
<dbReference type="PANTHER" id="PTHR11070">
    <property type="entry name" value="UVRD / RECB / PCRA DNA HELICASE FAMILY MEMBER"/>
    <property type="match status" value="1"/>
</dbReference>
<dbReference type="InterPro" id="IPR013986">
    <property type="entry name" value="DExx_box_DNA_helicase_dom_sf"/>
</dbReference>
<keyword evidence="2" id="KW-0540">Nuclease</keyword>
<dbReference type="Gene3D" id="1.10.10.160">
    <property type="match status" value="1"/>
</dbReference>
<keyword evidence="11" id="KW-0413">Isomerase</keyword>
<evidence type="ECO:0000256" key="15">
    <source>
        <dbReference type="PROSITE-ProRule" id="PRU00560"/>
    </source>
</evidence>
<comment type="catalytic activity">
    <reaction evidence="14">
        <text>ATP + H2O = ADP + phosphate + H(+)</text>
        <dbReference type="Rhea" id="RHEA:13065"/>
        <dbReference type="ChEBI" id="CHEBI:15377"/>
        <dbReference type="ChEBI" id="CHEBI:15378"/>
        <dbReference type="ChEBI" id="CHEBI:30616"/>
        <dbReference type="ChEBI" id="CHEBI:43474"/>
        <dbReference type="ChEBI" id="CHEBI:456216"/>
        <dbReference type="EC" id="5.6.2.4"/>
    </reaction>
</comment>
<dbReference type="EMBL" id="BAAALS010000037">
    <property type="protein sequence ID" value="GAA1774023.1"/>
    <property type="molecule type" value="Genomic_DNA"/>
</dbReference>
<dbReference type="InterPro" id="IPR000212">
    <property type="entry name" value="DNA_helicase_UvrD/REP"/>
</dbReference>
<dbReference type="InterPro" id="IPR027417">
    <property type="entry name" value="P-loop_NTPase"/>
</dbReference>
<dbReference type="InterPro" id="IPR011604">
    <property type="entry name" value="PDDEXK-like_dom_sf"/>
</dbReference>
<keyword evidence="6 15" id="KW-0347">Helicase</keyword>
<evidence type="ECO:0000256" key="2">
    <source>
        <dbReference type="ARBA" id="ARBA00022722"/>
    </source>
</evidence>
<dbReference type="Proteomes" id="UP001500655">
    <property type="component" value="Unassembled WGS sequence"/>
</dbReference>
<keyword evidence="3 15" id="KW-0547">Nucleotide-binding</keyword>
<evidence type="ECO:0000259" key="17">
    <source>
        <dbReference type="PROSITE" id="PS51217"/>
    </source>
</evidence>
<comment type="catalytic activity">
    <reaction evidence="12">
        <text>Couples ATP hydrolysis with the unwinding of duplex DNA by translocating in the 3'-5' direction.</text>
        <dbReference type="EC" id="5.6.2.4"/>
    </reaction>
</comment>
<sequence>MRGRSGGRGAAPTYQLVRRPAMARGPVVLDDEQAAAVVHRDGPLLVVGGPGTGKTTTLVEAVAARVAEGVEPDRVLVLTFGRRAANRLRDRIEAVIGGGVRATAEPVVRTFPAYAFGLLRQAAALAGEPAPRLLTGPEQDAVIRDLLATAGDEDDPIDWPASLRSAVRTRAFAAELRDLILRAAERGVGADDLAALGHRLRRADWLAAARFMREYRHVLALRDMTTRGSVAYDPAELVRAAGDLLDDEPELLLAERARFRAVFVDELADTDPAQLELLARVAGGVPLVAFADPDSSTFAFRGADPTGVYRFTDTFRHASGAEAATLVLRHNYRSDAELVAATRRVAARLRGPAAHRRLTAVPADSTIPASVEVCVLRSVTSEAAFIAHRLREAHLHHGVPWSRMAVIVRSTHLSQAPLLRALTQAGVPVTTGAEDTALATQPAIAPLLLLLRCALEPGRLDEEAVVSLLHSPLGGADPFTERQLRQALRQIALAGGDQRPSGDLLIDALMDPSVLAVVEDRWARPARAVAGLLARAQEAAEQPHATAESVLWAVWHASGLADRWAALSARGGRQGAGADRDLDAVMVLFDAAARFTDRLPGARIDAFLANLLDQELPADTLAATADRGEAVRLLTAHAAKGLEWDVVAVAAVQEGIWPDLRLRGSVLGSERLVDEVAGRAAAGPAGVAAAQVGALLDEERRLFYVATTRARRALLVTAVDASSSGAGAGEEQPSRFLGELAGAGAVAEAEADELARFETADDEPGVPMVRLLPRPLTLPALVAELRTVVADPAAGAGRRAAAAARLAELAGAGVPGADPDDWWGLPELSDDGPLGEPGAPVRVSPSTVESVLRCGVRWLLERHGGSDPESSRQGVGNLLHGAAMLAEDATTDPEILRDYVAHHFDSIELAAVWLGDRERRRSELMVDKLLRWLAANPRRLVAIEREFVARLDPEFADDPEVELKGRVDRLEMDADGALVVIDLKTGKLAPTAEEAQEHAQLAAYQAAVEAGAFPEGDVAGGAEIVSLGGDSRSAAVRPQAPLAESGDPGWARAMVRRAAGAMAHNTFTAVVNNSCRNCPVRTSCPVNAKGRQVTGE</sequence>
<evidence type="ECO:0000259" key="16">
    <source>
        <dbReference type="PROSITE" id="PS51198"/>
    </source>
</evidence>
<name>A0ABP4XDR8_9ACTN</name>
<protein>
    <recommendedName>
        <fullName evidence="13">DNA 3'-5' helicase</fullName>
        <ecNumber evidence="13">5.6.2.4</ecNumber>
    </recommendedName>
</protein>
<dbReference type="PANTHER" id="PTHR11070:SF59">
    <property type="entry name" value="DNA 3'-5' HELICASE"/>
    <property type="match status" value="1"/>
</dbReference>
<dbReference type="InterPro" id="IPR038726">
    <property type="entry name" value="PDDEXK_AddAB-type"/>
</dbReference>
<evidence type="ECO:0000256" key="3">
    <source>
        <dbReference type="ARBA" id="ARBA00022741"/>
    </source>
</evidence>
<dbReference type="InterPro" id="IPR014017">
    <property type="entry name" value="DNA_helicase_UvrD-like_C"/>
</dbReference>
<comment type="similarity">
    <text evidence="1">Belongs to the helicase family. UvrD subfamily.</text>
</comment>
<dbReference type="Gene3D" id="3.90.320.10">
    <property type="match status" value="1"/>
</dbReference>
<dbReference type="EC" id="5.6.2.4" evidence="13"/>
<dbReference type="GO" id="GO:0004386">
    <property type="term" value="F:helicase activity"/>
    <property type="evidence" value="ECO:0007669"/>
    <property type="project" value="UniProtKB-KW"/>
</dbReference>